<proteinExistence type="predicted"/>
<dbReference type="InterPro" id="IPR036388">
    <property type="entry name" value="WH-like_DNA-bd_sf"/>
</dbReference>
<dbReference type="Pfam" id="PF03551">
    <property type="entry name" value="PadR"/>
    <property type="match status" value="1"/>
</dbReference>
<dbReference type="InterPro" id="IPR036390">
    <property type="entry name" value="WH_DNA-bd_sf"/>
</dbReference>
<feature type="domain" description="Transcription regulator PadR N-terminal" evidence="1">
    <location>
        <begin position="7"/>
        <end position="80"/>
    </location>
</feature>
<protein>
    <submittedName>
        <fullName evidence="3">PadR family transcriptional regulator</fullName>
    </submittedName>
</protein>
<keyword evidence="4" id="KW-1185">Reference proteome</keyword>
<sequence length="184" mass="21332">MSLSHAILALILDTPCSGYDLAKDFDRAVNFFWSASHQQIYRELAKLEEQGWVQVEAIAQLNRPGKKLYSITEAGKAHLAKWLTQPSDVMPIKEELLVKLWAGHLLEPAILSEEVKRHRQFHADKLDGFMDIEQQFYSSPADLSLQATYQYLVLRRGIRYERDRIAWCDEVLELMMNHPDVKSF</sequence>
<evidence type="ECO:0000259" key="1">
    <source>
        <dbReference type="Pfam" id="PF03551"/>
    </source>
</evidence>
<dbReference type="EMBL" id="WVIE01000014">
    <property type="protein sequence ID" value="NDJ18207.1"/>
    <property type="molecule type" value="Genomic_DNA"/>
</dbReference>
<dbReference type="InterPro" id="IPR005149">
    <property type="entry name" value="Tscrpt_reg_PadR_N"/>
</dbReference>
<evidence type="ECO:0000259" key="2">
    <source>
        <dbReference type="Pfam" id="PF10400"/>
    </source>
</evidence>
<reference evidence="3" key="1">
    <citation type="submission" date="2019-12" db="EMBL/GenBank/DDBJ databases">
        <title>High-Quality draft genome sequences of three cyanobacteria isolated from the limestone walls of the Old Cathedral of Coimbra.</title>
        <authorList>
            <person name="Tiago I."/>
            <person name="Soares F."/>
            <person name="Portugal A."/>
        </authorList>
    </citation>
    <scope>NUCLEOTIDE SEQUENCE</scope>
    <source>
        <strain evidence="3">A</strain>
    </source>
</reference>
<organism evidence="3 4">
    <name type="scientific">Myxacorys almedinensis A</name>
    <dbReference type="NCBI Taxonomy" id="2690445"/>
    <lineage>
        <taxon>Bacteria</taxon>
        <taxon>Bacillati</taxon>
        <taxon>Cyanobacteriota</taxon>
        <taxon>Cyanophyceae</taxon>
        <taxon>Leptolyngbyales</taxon>
        <taxon>Leptolyngbyaceae</taxon>
        <taxon>Myxacorys</taxon>
        <taxon>Myxacorys almedinensis</taxon>
    </lineage>
</organism>
<gene>
    <name evidence="3" type="ORF">GS601_13050</name>
</gene>
<comment type="caution">
    <text evidence="3">The sequence shown here is derived from an EMBL/GenBank/DDBJ whole genome shotgun (WGS) entry which is preliminary data.</text>
</comment>
<dbReference type="SUPFAM" id="SSF46785">
    <property type="entry name" value="Winged helix' DNA-binding domain"/>
    <property type="match status" value="1"/>
</dbReference>
<dbReference type="Gene3D" id="1.10.10.10">
    <property type="entry name" value="Winged helix-like DNA-binding domain superfamily/Winged helix DNA-binding domain"/>
    <property type="match status" value="1"/>
</dbReference>
<dbReference type="AlphaFoldDB" id="A0A8J7Z0U7"/>
<dbReference type="Proteomes" id="UP000646053">
    <property type="component" value="Unassembled WGS sequence"/>
</dbReference>
<dbReference type="Gene3D" id="6.10.140.190">
    <property type="match status" value="1"/>
</dbReference>
<name>A0A8J7Z0U7_9CYAN</name>
<dbReference type="InterPro" id="IPR018309">
    <property type="entry name" value="Tscrpt_reg_PadR_C"/>
</dbReference>
<feature type="domain" description="Transcription regulator PadR C-terminal" evidence="2">
    <location>
        <begin position="92"/>
        <end position="175"/>
    </location>
</feature>
<evidence type="ECO:0000313" key="3">
    <source>
        <dbReference type="EMBL" id="NDJ18207.1"/>
    </source>
</evidence>
<evidence type="ECO:0000313" key="4">
    <source>
        <dbReference type="Proteomes" id="UP000646053"/>
    </source>
</evidence>
<dbReference type="PANTHER" id="PTHR43252:SF4">
    <property type="entry name" value="TRANSCRIPTIONAL REGULATORY PROTEIN"/>
    <property type="match status" value="1"/>
</dbReference>
<dbReference type="PANTHER" id="PTHR43252">
    <property type="entry name" value="TRANSCRIPTIONAL REGULATOR YQJI"/>
    <property type="match status" value="1"/>
</dbReference>
<dbReference type="Pfam" id="PF10400">
    <property type="entry name" value="Vir_act_alpha_C"/>
    <property type="match status" value="1"/>
</dbReference>
<dbReference type="RefSeq" id="WP_162423734.1">
    <property type="nucleotide sequence ID" value="NZ_WVIE01000014.1"/>
</dbReference>
<accession>A0A8J7Z0U7</accession>